<protein>
    <submittedName>
        <fullName evidence="1">Uncharacterized protein</fullName>
    </submittedName>
</protein>
<name>A0A6N3DKU9_VEIPA</name>
<evidence type="ECO:0000313" key="1">
    <source>
        <dbReference type="EMBL" id="VYU29600.1"/>
    </source>
</evidence>
<dbReference type="RefSeq" id="WP_050756198.1">
    <property type="nucleotide sequence ID" value="NZ_CP138632.1"/>
</dbReference>
<accession>A0A6N3DKU9</accession>
<reference evidence="1" key="1">
    <citation type="submission" date="2019-11" db="EMBL/GenBank/DDBJ databases">
        <authorList>
            <person name="Feng L."/>
        </authorList>
    </citation>
    <scope>NUCLEOTIDE SEQUENCE</scope>
    <source>
        <strain evidence="1">VparvulaLFYP99</strain>
    </source>
</reference>
<sequence>MYGLIYFEDKNNSLKNQQENYNIQMNAESDYIVSNEAKLLESFTRNKTSNTSSNTNIFDSLQGEPLMIVSTDEHEGILELTVLGSTERMINWINTVEEKDPSRRIEIEDIERKGNVVYVHCAIKSIIKP</sequence>
<organism evidence="1">
    <name type="scientific">Veillonella parvula</name>
    <name type="common">Staphylococcus parvulus</name>
    <dbReference type="NCBI Taxonomy" id="29466"/>
    <lineage>
        <taxon>Bacteria</taxon>
        <taxon>Bacillati</taxon>
        <taxon>Bacillota</taxon>
        <taxon>Negativicutes</taxon>
        <taxon>Veillonellales</taxon>
        <taxon>Veillonellaceae</taxon>
        <taxon>Veillonella</taxon>
    </lineage>
</organism>
<dbReference type="AlphaFoldDB" id="A0A6N3DKU9"/>
<gene>
    <name evidence="1" type="ORF">VPLFYP99_00538</name>
</gene>
<proteinExistence type="predicted"/>
<dbReference type="EMBL" id="CACRUG010000011">
    <property type="protein sequence ID" value="VYU29600.1"/>
    <property type="molecule type" value="Genomic_DNA"/>
</dbReference>